<dbReference type="EMBL" id="FXUV02000057">
    <property type="protein sequence ID" value="SNB81739.1"/>
    <property type="molecule type" value="Genomic_DNA"/>
</dbReference>
<accession>A0A238TDS2</accession>
<evidence type="ECO:0000256" key="1">
    <source>
        <dbReference type="SAM" id="Phobius"/>
    </source>
</evidence>
<keyword evidence="1" id="KW-1133">Transmembrane helix</keyword>
<proteinExistence type="predicted"/>
<reference evidence="3 4" key="2">
    <citation type="submission" date="2017-06" db="EMBL/GenBank/DDBJ databases">
        <authorList>
            <person name="Kim H.J."/>
            <person name="Triplett B.A."/>
        </authorList>
    </citation>
    <scope>NUCLEOTIDE SEQUENCE [LARGE SCALE GENOMIC DNA]</scope>
    <source>
        <strain evidence="3">Kingella_eburonensis</strain>
    </source>
</reference>
<reference evidence="2" key="1">
    <citation type="submission" date="2017-05" db="EMBL/GenBank/DDBJ databases">
        <authorList>
            <person name="Song R."/>
            <person name="Chenine A.L."/>
            <person name="Ruprecht R.M."/>
        </authorList>
    </citation>
    <scope>NUCLEOTIDE SEQUENCE</scope>
    <source>
        <strain evidence="2">Kingella_eburonensis</strain>
    </source>
</reference>
<dbReference type="AlphaFoldDB" id="A0A238TDS2"/>
<evidence type="ECO:0000313" key="4">
    <source>
        <dbReference type="Proteomes" id="UP000215450"/>
    </source>
</evidence>
<evidence type="ECO:0000313" key="2">
    <source>
        <dbReference type="EMBL" id="SMQ13187.1"/>
    </source>
</evidence>
<organism evidence="3 4">
    <name type="scientific">Kingella negevensis</name>
    <dbReference type="NCBI Taxonomy" id="1522312"/>
    <lineage>
        <taxon>Bacteria</taxon>
        <taxon>Pseudomonadati</taxon>
        <taxon>Pseudomonadota</taxon>
        <taxon>Betaproteobacteria</taxon>
        <taxon>Neisseriales</taxon>
        <taxon>Neisseriaceae</taxon>
        <taxon>Kingella</taxon>
    </lineage>
</organism>
<dbReference type="Proteomes" id="UP000215450">
    <property type="component" value="Unassembled WGS sequence"/>
</dbReference>
<feature type="transmembrane region" description="Helical" evidence="1">
    <location>
        <begin position="36"/>
        <end position="54"/>
    </location>
</feature>
<gene>
    <name evidence="2" type="ORF">KEBURONENSIS_01934</name>
    <name evidence="3" type="ORF">KEBURONENSIS_01953</name>
</gene>
<keyword evidence="4" id="KW-1185">Reference proteome</keyword>
<keyword evidence="1" id="KW-0812">Transmembrane</keyword>
<name>A0A238TDS2_9NEIS</name>
<sequence>MRFTQTEPNTIVAQYDLNLTTVNLTLKLVGNTQNTLTFQYVFPFGLGFVANMALGSPKMKKLTVDTSNKTIRLNLAEFALFRPMLKQHTIQAAKIENNEVILQLAEI</sequence>
<protein>
    <submittedName>
        <fullName evidence="3">Uncharacterized protein</fullName>
    </submittedName>
</protein>
<keyword evidence="1" id="KW-0472">Membrane</keyword>
<dbReference type="RefSeq" id="WP_095063193.1">
    <property type="nucleotide sequence ID" value="NZ_FXUV02000057.1"/>
</dbReference>
<evidence type="ECO:0000313" key="3">
    <source>
        <dbReference type="EMBL" id="SNB81739.1"/>
    </source>
</evidence>
<dbReference type="EMBL" id="FXUV01000050">
    <property type="protein sequence ID" value="SMQ13187.1"/>
    <property type="molecule type" value="Genomic_DNA"/>
</dbReference>